<evidence type="ECO:0000256" key="2">
    <source>
        <dbReference type="ARBA" id="ARBA00023015"/>
    </source>
</evidence>
<dbReference type="Gene3D" id="1.10.10.10">
    <property type="entry name" value="Winged helix-like DNA-binding domain superfamily/Winged helix DNA-binding domain"/>
    <property type="match status" value="1"/>
</dbReference>
<dbReference type="Pfam" id="PF03466">
    <property type="entry name" value="LysR_substrate"/>
    <property type="match status" value="1"/>
</dbReference>
<proteinExistence type="inferred from homology"/>
<dbReference type="InterPro" id="IPR000847">
    <property type="entry name" value="LysR_HTH_N"/>
</dbReference>
<dbReference type="GO" id="GO:0003677">
    <property type="term" value="F:DNA binding"/>
    <property type="evidence" value="ECO:0007669"/>
    <property type="project" value="UniProtKB-KW"/>
</dbReference>
<dbReference type="Gene3D" id="3.40.190.290">
    <property type="match status" value="1"/>
</dbReference>
<dbReference type="AlphaFoldDB" id="A0A7X9X5J7"/>
<dbReference type="InterPro" id="IPR036390">
    <property type="entry name" value="WH_DNA-bd_sf"/>
</dbReference>
<dbReference type="FunFam" id="1.10.10.10:FF:000001">
    <property type="entry name" value="LysR family transcriptional regulator"/>
    <property type="match status" value="1"/>
</dbReference>
<name>A0A7X9X5J7_9BURK</name>
<dbReference type="EMBL" id="JABBFZ010000006">
    <property type="protein sequence ID" value="NML31856.1"/>
    <property type="molecule type" value="Genomic_DNA"/>
</dbReference>
<dbReference type="GO" id="GO:0003700">
    <property type="term" value="F:DNA-binding transcription factor activity"/>
    <property type="evidence" value="ECO:0007669"/>
    <property type="project" value="InterPro"/>
</dbReference>
<dbReference type="SUPFAM" id="SSF53850">
    <property type="entry name" value="Periplasmic binding protein-like II"/>
    <property type="match status" value="1"/>
</dbReference>
<organism evidence="6 7">
    <name type="scientific">Paraburkholderia antibiotica</name>
    <dbReference type="NCBI Taxonomy" id="2728839"/>
    <lineage>
        <taxon>Bacteria</taxon>
        <taxon>Pseudomonadati</taxon>
        <taxon>Pseudomonadota</taxon>
        <taxon>Betaproteobacteria</taxon>
        <taxon>Burkholderiales</taxon>
        <taxon>Burkholderiaceae</taxon>
        <taxon>Paraburkholderia</taxon>
    </lineage>
</organism>
<feature type="domain" description="HTH lysR-type" evidence="5">
    <location>
        <begin position="5"/>
        <end position="62"/>
    </location>
</feature>
<keyword evidence="2" id="KW-0805">Transcription regulation</keyword>
<keyword evidence="3" id="KW-0238">DNA-binding</keyword>
<dbReference type="RefSeq" id="WP_169498107.1">
    <property type="nucleotide sequence ID" value="NZ_JABBFZ010000006.1"/>
</dbReference>
<accession>A0A7X9X5J7</accession>
<evidence type="ECO:0000256" key="1">
    <source>
        <dbReference type="ARBA" id="ARBA00009437"/>
    </source>
</evidence>
<comment type="similarity">
    <text evidence="1">Belongs to the LysR transcriptional regulatory family.</text>
</comment>
<sequence length="315" mass="34434">MTHILHSTALRYFVEVANTGSIAEASARLHVATSAISRQIAKLEYEVHAQLFDRQSRGMTLSRAGEALLGYARKSLLEAEQIVHDIDSAQNSLASVVKLACSEGFATDFLPSLIHRFRQINPRVHFELAVTRPDDATQLVRTGDADLALTFSLTVQTDVDIIHACRAPVFALMRSDHPLATRRQLSLAEIAEHPLLLSKPGTTIRTLIDVAAGAEGIALTPVFVTNNSEALYRYAQLSGAITFSSAITVRGKPTNDALVAVPLAGKVHQRRIQVQTMLGRTLPVAVREFADFLVAELRRVPGMAREARTSRRARA</sequence>
<dbReference type="PANTHER" id="PTHR30419">
    <property type="entry name" value="HTH-TYPE TRANSCRIPTIONAL REGULATOR YBHD"/>
    <property type="match status" value="1"/>
</dbReference>
<reference evidence="6 7" key="1">
    <citation type="submission" date="2020-04" db="EMBL/GenBank/DDBJ databases">
        <title>Paraburkholderia sp. G-4-1-8 isolated from soil.</title>
        <authorList>
            <person name="Dahal R.H."/>
        </authorList>
    </citation>
    <scope>NUCLEOTIDE SEQUENCE [LARGE SCALE GENOMIC DNA]</scope>
    <source>
        <strain evidence="6 7">G-4-1-8</strain>
    </source>
</reference>
<keyword evidence="7" id="KW-1185">Reference proteome</keyword>
<dbReference type="GO" id="GO:0005829">
    <property type="term" value="C:cytosol"/>
    <property type="evidence" value="ECO:0007669"/>
    <property type="project" value="TreeGrafter"/>
</dbReference>
<dbReference type="InterPro" id="IPR005119">
    <property type="entry name" value="LysR_subst-bd"/>
</dbReference>
<dbReference type="InterPro" id="IPR036388">
    <property type="entry name" value="WH-like_DNA-bd_sf"/>
</dbReference>
<evidence type="ECO:0000313" key="6">
    <source>
        <dbReference type="EMBL" id="NML31856.1"/>
    </source>
</evidence>
<keyword evidence="4" id="KW-0804">Transcription</keyword>
<dbReference type="InterPro" id="IPR050950">
    <property type="entry name" value="HTH-type_LysR_regulators"/>
</dbReference>
<dbReference type="Pfam" id="PF00126">
    <property type="entry name" value="HTH_1"/>
    <property type="match status" value="1"/>
</dbReference>
<evidence type="ECO:0000256" key="4">
    <source>
        <dbReference type="ARBA" id="ARBA00023163"/>
    </source>
</evidence>
<evidence type="ECO:0000259" key="5">
    <source>
        <dbReference type="PROSITE" id="PS50931"/>
    </source>
</evidence>
<dbReference type="Proteomes" id="UP000583127">
    <property type="component" value="Unassembled WGS sequence"/>
</dbReference>
<gene>
    <name evidence="6" type="ORF">HHL14_13540</name>
</gene>
<evidence type="ECO:0000256" key="3">
    <source>
        <dbReference type="ARBA" id="ARBA00023125"/>
    </source>
</evidence>
<comment type="caution">
    <text evidence="6">The sequence shown here is derived from an EMBL/GenBank/DDBJ whole genome shotgun (WGS) entry which is preliminary data.</text>
</comment>
<dbReference type="SUPFAM" id="SSF46785">
    <property type="entry name" value="Winged helix' DNA-binding domain"/>
    <property type="match status" value="1"/>
</dbReference>
<evidence type="ECO:0000313" key="7">
    <source>
        <dbReference type="Proteomes" id="UP000583127"/>
    </source>
</evidence>
<protein>
    <submittedName>
        <fullName evidence="6">LysR family transcriptional regulator</fullName>
    </submittedName>
</protein>
<dbReference type="PROSITE" id="PS50931">
    <property type="entry name" value="HTH_LYSR"/>
    <property type="match status" value="1"/>
</dbReference>